<sequence length="290" mass="34518">MILWYLPMDKQKLRYHLMKIAKEQNINYNTLLLFFFMEEFIKRISLSDYQNYFVFKGGFLLSSILGLSTRTTTDIDFNIQKIPLNHENIRSIVENIIAHVNDQDVTYEIMDISDIKKIEDYEGFHVTFIAKMFNIKERFSIDIATGDPITPDKISYSYVTLIDHMVIDIPAYNLETILAEKLHAIYNNGIMNSRCKDFYDIHIILTTRKKDINHHHLFDAVQKTFHHRKTNFDKSDMEKTLSEIRKNELMNQRWRNYSKKHTYAKNLSFKEMLDDIDQLLALMLEGDYVM</sequence>
<proteinExistence type="predicted"/>
<accession>A0A7G9GNX3</accession>
<dbReference type="Gene3D" id="3.10.450.620">
    <property type="entry name" value="JHP933, nucleotidyltransferase-like core domain"/>
    <property type="match status" value="1"/>
</dbReference>
<dbReference type="KEGG" id="ehn:H9Q80_00685"/>
<dbReference type="AlphaFoldDB" id="A0A7G9GNX3"/>
<organism evidence="1 2">
    <name type="scientific">[Eubacterium] hominis</name>
    <dbReference type="NCBI Taxonomy" id="2764325"/>
    <lineage>
        <taxon>Bacteria</taxon>
        <taxon>Bacillati</taxon>
        <taxon>Bacillota</taxon>
        <taxon>Erysipelotrichia</taxon>
        <taxon>Erysipelotrichales</taxon>
        <taxon>Erysipelotrichaceae</taxon>
        <taxon>Amedibacillus</taxon>
    </lineage>
</organism>
<evidence type="ECO:0000313" key="2">
    <source>
        <dbReference type="Proteomes" id="UP000515856"/>
    </source>
</evidence>
<dbReference type="RefSeq" id="WP_117452949.1">
    <property type="nucleotide sequence ID" value="NZ_CP060636.1"/>
</dbReference>
<dbReference type="Proteomes" id="UP000515856">
    <property type="component" value="Chromosome"/>
</dbReference>
<keyword evidence="2" id="KW-1185">Reference proteome</keyword>
<gene>
    <name evidence="1" type="ORF">H9Q80_00685</name>
</gene>
<keyword evidence="1" id="KW-0808">Transferase</keyword>
<evidence type="ECO:0000313" key="1">
    <source>
        <dbReference type="EMBL" id="QNM12505.1"/>
    </source>
</evidence>
<dbReference type="Pfam" id="PF08843">
    <property type="entry name" value="AbiEii"/>
    <property type="match status" value="1"/>
</dbReference>
<dbReference type="GO" id="GO:0016740">
    <property type="term" value="F:transferase activity"/>
    <property type="evidence" value="ECO:0007669"/>
    <property type="project" value="UniProtKB-KW"/>
</dbReference>
<name>A0A7G9GNX3_9FIRM</name>
<reference evidence="1 2" key="1">
    <citation type="submission" date="2020-08" db="EMBL/GenBank/DDBJ databases">
        <authorList>
            <person name="Liu C."/>
            <person name="Sun Q."/>
        </authorList>
    </citation>
    <scope>NUCLEOTIDE SEQUENCE [LARGE SCALE GENOMIC DNA]</scope>
    <source>
        <strain evidence="1 2">NSJ-61</strain>
    </source>
</reference>
<dbReference type="EMBL" id="CP060636">
    <property type="protein sequence ID" value="QNM12505.1"/>
    <property type="molecule type" value="Genomic_DNA"/>
</dbReference>
<protein>
    <submittedName>
        <fullName evidence="1">Nucleotidyl transferase AbiEii/AbiGii toxin family protein</fullName>
    </submittedName>
</protein>
<dbReference type="InterPro" id="IPR014942">
    <property type="entry name" value="AbiEii"/>
</dbReference>